<sequence length="70" mass="8187">MITLQLKTNISSKASYLSPADYKDIMQYRDMKSKPLAQLTVISSMNIMDKQNEKRILKKSCQTERPKEEF</sequence>
<name>A0A9N9GVQ4_9GLOM</name>
<comment type="caution">
    <text evidence="1">The sequence shown here is derived from an EMBL/GenBank/DDBJ whole genome shotgun (WGS) entry which is preliminary data.</text>
</comment>
<accession>A0A9N9GVQ4</accession>
<evidence type="ECO:0000313" key="1">
    <source>
        <dbReference type="EMBL" id="CAG8633229.1"/>
    </source>
</evidence>
<organism evidence="1 2">
    <name type="scientific">Funneliformis caledonium</name>
    <dbReference type="NCBI Taxonomy" id="1117310"/>
    <lineage>
        <taxon>Eukaryota</taxon>
        <taxon>Fungi</taxon>
        <taxon>Fungi incertae sedis</taxon>
        <taxon>Mucoromycota</taxon>
        <taxon>Glomeromycotina</taxon>
        <taxon>Glomeromycetes</taxon>
        <taxon>Glomerales</taxon>
        <taxon>Glomeraceae</taxon>
        <taxon>Funneliformis</taxon>
    </lineage>
</organism>
<keyword evidence="2" id="KW-1185">Reference proteome</keyword>
<reference evidence="1" key="1">
    <citation type="submission" date="2021-06" db="EMBL/GenBank/DDBJ databases">
        <authorList>
            <person name="Kallberg Y."/>
            <person name="Tangrot J."/>
            <person name="Rosling A."/>
        </authorList>
    </citation>
    <scope>NUCLEOTIDE SEQUENCE</scope>
    <source>
        <strain evidence="1">UK204</strain>
    </source>
</reference>
<dbReference type="Proteomes" id="UP000789570">
    <property type="component" value="Unassembled WGS sequence"/>
</dbReference>
<dbReference type="EMBL" id="CAJVPQ010003624">
    <property type="protein sequence ID" value="CAG8633229.1"/>
    <property type="molecule type" value="Genomic_DNA"/>
</dbReference>
<proteinExistence type="predicted"/>
<evidence type="ECO:0000313" key="2">
    <source>
        <dbReference type="Proteomes" id="UP000789570"/>
    </source>
</evidence>
<protein>
    <submittedName>
        <fullName evidence="1">1530_t:CDS:1</fullName>
    </submittedName>
</protein>
<gene>
    <name evidence="1" type="ORF">FCALED_LOCUS10177</name>
</gene>
<dbReference type="AlphaFoldDB" id="A0A9N9GVQ4"/>
<dbReference type="OrthoDB" id="2374624at2759"/>